<evidence type="ECO:0000256" key="5">
    <source>
        <dbReference type="SAM" id="MobiDB-lite"/>
    </source>
</evidence>
<dbReference type="PANTHER" id="PTHR10015">
    <property type="entry name" value="HEAT SHOCK TRANSCRIPTION FACTOR"/>
    <property type="match status" value="1"/>
</dbReference>
<proteinExistence type="inferred from homology"/>
<comment type="subcellular location">
    <subcellularLocation>
        <location evidence="1">Nucleus</location>
    </subcellularLocation>
</comment>
<dbReference type="Gene3D" id="1.10.10.10">
    <property type="entry name" value="Winged helix-like DNA-binding domain superfamily/Winged helix DNA-binding domain"/>
    <property type="match status" value="1"/>
</dbReference>
<dbReference type="SMART" id="SM00415">
    <property type="entry name" value="HSF"/>
    <property type="match status" value="1"/>
</dbReference>
<sequence>MTLDTVDENYDEDDDISVTLYQDSNLVLDEVRSLKEESKESFPNKLFQVLGLNRNADVVSWLPSGRSFVVLRPDVLVHDVLRRHFPDHPTLTQFLHHLKRWGFQHRNDADEGVIYSHRFFRRDYPSLCSQMKCLDEMSSFRNKHKRQGYDSNSRHVQPYRQGRTNRGRNMEPNSKRKVEFEDSPRRQIRRNNSSSGSLSSKRKRTYSRRLETDEISVDNISRGRNSEWSDKVRSRRIATEYLARKSAQTIKHKKETFAASEKILKAAPESQLSDNGLSSKECLNIDITSKILNLKSTRASILSRTMLRKYTSSATSCRKHQS</sequence>
<dbReference type="InterPro" id="IPR000232">
    <property type="entry name" value="HSF_DNA-bd"/>
</dbReference>
<name>A0A7S0CFX0_9STRA</name>
<dbReference type="EMBL" id="HBEL01039887">
    <property type="protein sequence ID" value="CAD8422403.1"/>
    <property type="molecule type" value="Transcribed_RNA"/>
</dbReference>
<feature type="domain" description="HSF-type DNA-binding" evidence="6">
    <location>
        <begin position="38"/>
        <end position="134"/>
    </location>
</feature>
<dbReference type="GO" id="GO:0003700">
    <property type="term" value="F:DNA-binding transcription factor activity"/>
    <property type="evidence" value="ECO:0007669"/>
    <property type="project" value="InterPro"/>
</dbReference>
<dbReference type="GO" id="GO:0043565">
    <property type="term" value="F:sequence-specific DNA binding"/>
    <property type="evidence" value="ECO:0007669"/>
    <property type="project" value="InterPro"/>
</dbReference>
<dbReference type="GO" id="GO:0005634">
    <property type="term" value="C:nucleus"/>
    <property type="evidence" value="ECO:0007669"/>
    <property type="project" value="UniProtKB-SubCell"/>
</dbReference>
<dbReference type="SUPFAM" id="SSF46785">
    <property type="entry name" value="Winged helix' DNA-binding domain"/>
    <property type="match status" value="1"/>
</dbReference>
<feature type="region of interest" description="Disordered" evidence="5">
    <location>
        <begin position="144"/>
        <end position="209"/>
    </location>
</feature>
<feature type="compositionally biased region" description="Low complexity" evidence="5">
    <location>
        <begin position="190"/>
        <end position="199"/>
    </location>
</feature>
<evidence type="ECO:0000256" key="1">
    <source>
        <dbReference type="ARBA" id="ARBA00004123"/>
    </source>
</evidence>
<keyword evidence="2" id="KW-0238">DNA-binding</keyword>
<accession>A0A7S0CFX0</accession>
<reference evidence="7" key="1">
    <citation type="submission" date="2021-01" db="EMBL/GenBank/DDBJ databases">
        <authorList>
            <person name="Corre E."/>
            <person name="Pelletier E."/>
            <person name="Niang G."/>
            <person name="Scheremetjew M."/>
            <person name="Finn R."/>
            <person name="Kale V."/>
            <person name="Holt S."/>
            <person name="Cochrane G."/>
            <person name="Meng A."/>
            <person name="Brown T."/>
            <person name="Cohen L."/>
        </authorList>
    </citation>
    <scope>NUCLEOTIDE SEQUENCE</scope>
    <source>
        <strain evidence="7">CCAP1064/1</strain>
    </source>
</reference>
<dbReference type="Pfam" id="PF00447">
    <property type="entry name" value="HSF_DNA-bind"/>
    <property type="match status" value="1"/>
</dbReference>
<comment type="similarity">
    <text evidence="4">Belongs to the HSF family.</text>
</comment>
<dbReference type="InterPro" id="IPR036388">
    <property type="entry name" value="WH-like_DNA-bd_sf"/>
</dbReference>
<evidence type="ECO:0000256" key="2">
    <source>
        <dbReference type="ARBA" id="ARBA00023125"/>
    </source>
</evidence>
<dbReference type="PANTHER" id="PTHR10015:SF206">
    <property type="entry name" value="HSF-TYPE DNA-BINDING DOMAIN-CONTAINING PROTEIN"/>
    <property type="match status" value="1"/>
</dbReference>
<evidence type="ECO:0000313" key="7">
    <source>
        <dbReference type="EMBL" id="CAD8422403.1"/>
    </source>
</evidence>
<evidence type="ECO:0000259" key="6">
    <source>
        <dbReference type="SMART" id="SM00415"/>
    </source>
</evidence>
<gene>
    <name evidence="7" type="ORF">PINE0816_LOCUS18559</name>
</gene>
<protein>
    <recommendedName>
        <fullName evidence="6">HSF-type DNA-binding domain-containing protein</fullName>
    </recommendedName>
</protein>
<organism evidence="7">
    <name type="scientific">Proboscia inermis</name>
    <dbReference type="NCBI Taxonomy" id="420281"/>
    <lineage>
        <taxon>Eukaryota</taxon>
        <taxon>Sar</taxon>
        <taxon>Stramenopiles</taxon>
        <taxon>Ochrophyta</taxon>
        <taxon>Bacillariophyta</taxon>
        <taxon>Coscinodiscophyceae</taxon>
        <taxon>Rhizosoleniophycidae</taxon>
        <taxon>Rhizosoleniales</taxon>
        <taxon>Rhizosoleniaceae</taxon>
        <taxon>Proboscia</taxon>
    </lineage>
</organism>
<keyword evidence="3" id="KW-0539">Nucleus</keyword>
<evidence type="ECO:0000256" key="4">
    <source>
        <dbReference type="RuleBase" id="RU004020"/>
    </source>
</evidence>
<dbReference type="AlphaFoldDB" id="A0A7S0CFX0"/>
<feature type="compositionally biased region" description="Basic and acidic residues" evidence="5">
    <location>
        <begin position="173"/>
        <end position="185"/>
    </location>
</feature>
<dbReference type="InterPro" id="IPR036390">
    <property type="entry name" value="WH_DNA-bd_sf"/>
</dbReference>
<evidence type="ECO:0000256" key="3">
    <source>
        <dbReference type="ARBA" id="ARBA00023242"/>
    </source>
</evidence>